<organism evidence="2 3">
    <name type="scientific">Araneus ventricosus</name>
    <name type="common">Orbweaver spider</name>
    <name type="synonym">Epeira ventricosa</name>
    <dbReference type="NCBI Taxonomy" id="182803"/>
    <lineage>
        <taxon>Eukaryota</taxon>
        <taxon>Metazoa</taxon>
        <taxon>Ecdysozoa</taxon>
        <taxon>Arthropoda</taxon>
        <taxon>Chelicerata</taxon>
        <taxon>Arachnida</taxon>
        <taxon>Araneae</taxon>
        <taxon>Araneomorphae</taxon>
        <taxon>Entelegynae</taxon>
        <taxon>Araneoidea</taxon>
        <taxon>Araneidae</taxon>
        <taxon>Araneus</taxon>
    </lineage>
</organism>
<dbReference type="Proteomes" id="UP000499080">
    <property type="component" value="Unassembled WGS sequence"/>
</dbReference>
<name>A0A4Y2VQZ0_ARAVE</name>
<feature type="compositionally biased region" description="Acidic residues" evidence="1">
    <location>
        <begin position="34"/>
        <end position="44"/>
    </location>
</feature>
<dbReference type="AlphaFoldDB" id="A0A4Y2VQZ0"/>
<protein>
    <submittedName>
        <fullName evidence="2">Uncharacterized protein</fullName>
    </submittedName>
</protein>
<proteinExistence type="predicted"/>
<evidence type="ECO:0000313" key="3">
    <source>
        <dbReference type="Proteomes" id="UP000499080"/>
    </source>
</evidence>
<keyword evidence="3" id="KW-1185">Reference proteome</keyword>
<gene>
    <name evidence="2" type="ORF">AVEN_2815_1</name>
</gene>
<evidence type="ECO:0000313" key="2">
    <source>
        <dbReference type="EMBL" id="GBO27755.1"/>
    </source>
</evidence>
<sequence>NLTLEEALPPFDELKSDSDLEDIYIEPPDVAVISDEDSEEDEGGLADNLSGC</sequence>
<reference evidence="2 3" key="1">
    <citation type="journal article" date="2019" name="Sci. Rep.">
        <title>Orb-weaving spider Araneus ventricosus genome elucidates the spidroin gene catalogue.</title>
        <authorList>
            <person name="Kono N."/>
            <person name="Nakamura H."/>
            <person name="Ohtoshi R."/>
            <person name="Moran D.A.P."/>
            <person name="Shinohara A."/>
            <person name="Yoshida Y."/>
            <person name="Fujiwara M."/>
            <person name="Mori M."/>
            <person name="Tomita M."/>
            <person name="Arakawa K."/>
        </authorList>
    </citation>
    <scope>NUCLEOTIDE SEQUENCE [LARGE SCALE GENOMIC DNA]</scope>
</reference>
<accession>A0A4Y2VQZ0</accession>
<evidence type="ECO:0000256" key="1">
    <source>
        <dbReference type="SAM" id="MobiDB-lite"/>
    </source>
</evidence>
<dbReference type="EMBL" id="BGPR01050805">
    <property type="protein sequence ID" value="GBO27755.1"/>
    <property type="molecule type" value="Genomic_DNA"/>
</dbReference>
<feature type="region of interest" description="Disordered" evidence="1">
    <location>
        <begin position="31"/>
        <end position="52"/>
    </location>
</feature>
<comment type="caution">
    <text evidence="2">The sequence shown here is derived from an EMBL/GenBank/DDBJ whole genome shotgun (WGS) entry which is preliminary data.</text>
</comment>
<feature type="non-terminal residue" evidence="2">
    <location>
        <position position="1"/>
    </location>
</feature>
<dbReference type="OrthoDB" id="8197645at2759"/>